<dbReference type="OrthoDB" id="10249433at2759"/>
<accession>A0A1V9YDH8</accession>
<organism evidence="2 3">
    <name type="scientific">Achlya hypogyna</name>
    <name type="common">Oomycete</name>
    <name type="synonym">Protoachlya hypogyna</name>
    <dbReference type="NCBI Taxonomy" id="1202772"/>
    <lineage>
        <taxon>Eukaryota</taxon>
        <taxon>Sar</taxon>
        <taxon>Stramenopiles</taxon>
        <taxon>Oomycota</taxon>
        <taxon>Saprolegniomycetes</taxon>
        <taxon>Saprolegniales</taxon>
        <taxon>Achlyaceae</taxon>
        <taxon>Achlya</taxon>
    </lineage>
</organism>
<feature type="transmembrane region" description="Helical" evidence="1">
    <location>
        <begin position="83"/>
        <end position="104"/>
    </location>
</feature>
<reference evidence="2 3" key="1">
    <citation type="journal article" date="2014" name="Genome Biol. Evol.">
        <title>The secreted proteins of Achlya hypogyna and Thraustotheca clavata identify the ancestral oomycete secretome and reveal gene acquisitions by horizontal gene transfer.</title>
        <authorList>
            <person name="Misner I."/>
            <person name="Blouin N."/>
            <person name="Leonard G."/>
            <person name="Richards T.A."/>
            <person name="Lane C.E."/>
        </authorList>
    </citation>
    <scope>NUCLEOTIDE SEQUENCE [LARGE SCALE GENOMIC DNA]</scope>
    <source>
        <strain evidence="2 3">ATCC 48635</strain>
    </source>
</reference>
<name>A0A1V9YDH8_ACHHY</name>
<evidence type="ECO:0000313" key="3">
    <source>
        <dbReference type="Proteomes" id="UP000243579"/>
    </source>
</evidence>
<dbReference type="Proteomes" id="UP000243579">
    <property type="component" value="Unassembled WGS sequence"/>
</dbReference>
<protein>
    <recommendedName>
        <fullName evidence="4">AB hydrolase-1 domain-containing protein</fullName>
    </recommendedName>
</protein>
<proteinExistence type="predicted"/>
<comment type="caution">
    <text evidence="2">The sequence shown here is derived from an EMBL/GenBank/DDBJ whole genome shotgun (WGS) entry which is preliminary data.</text>
</comment>
<evidence type="ECO:0000256" key="1">
    <source>
        <dbReference type="SAM" id="Phobius"/>
    </source>
</evidence>
<dbReference type="PANTHER" id="PTHR12277">
    <property type="entry name" value="ALPHA/BETA HYDROLASE DOMAIN-CONTAINING PROTEIN"/>
    <property type="match status" value="1"/>
</dbReference>
<keyword evidence="3" id="KW-1185">Reference proteome</keyword>
<evidence type="ECO:0008006" key="4">
    <source>
        <dbReference type="Google" id="ProtNLM"/>
    </source>
</evidence>
<sequence>MRTGCCVSIAGTQKMVTAKLETLPDQPQPELDSFHVSSFSDSDSETEADCVAPLVPPPRVATCLAEQLWEPFRTLVLHPLTTMFVFLAINSVFITSWIFLAWVASLITRPGLFLVVVVAIVCVARLAALVLSYPGHLRIVARDCERNFAKMVKKWMLLTADTTSELIQLLMSPEPVTPERVSTFAEVLESYESCVKNIMQVLAKALEIVDAEEPLNCNGKRVLSLVRVYLEYATKLQPSLAQLSNTSTFDSLRKQLSLEQSLIDFGLCVEDLRDATEYVGEPSGTPKRTGLVGVLCELVLSRVRPLRIVASLSLMRADLMARHNGQQVWVQGLEGNQIDGMFVPGVDLPLDNRERTVILCNPNCALYEFHHFQSDWIQFYTKLGINVFLFNYRGYGRTKGYPSPSANNLDGMAIAAYLRRERGITRLAIHGESIGGMVATYVAKHAEGIELLVADRTFANLPAVAQRLVASWAGQALSCVTRWQTDNVTNYLDATCNKVVCCDPCDEIIADGSSLKAGIALRLELGDLAVRTPTAALPHAPRPFIACAPTRYDELQASTDVIVGQPLTEAIVSRFALNLLSIADRAKDAMDREMAPAEATAIDMDEVSHGKDIIAFWSAIASLDGHCGQTLFYAAGGGLEGIRAWTTSFVVWGPSRRLATVPVARRPQDFVAPLPIEHVRMLAHRVLNSSSWLRADDEVAYVVDVLEYLYESLQRDTSNHHIGSLVPLSCGHNANFSDLEKEALLAQLVAYGWVAPPDE</sequence>
<feature type="transmembrane region" description="Helical" evidence="1">
    <location>
        <begin position="111"/>
        <end position="133"/>
    </location>
</feature>
<evidence type="ECO:0000313" key="2">
    <source>
        <dbReference type="EMBL" id="OQR83736.1"/>
    </source>
</evidence>
<dbReference type="SUPFAM" id="SSF53474">
    <property type="entry name" value="alpha/beta-Hydrolases"/>
    <property type="match status" value="1"/>
</dbReference>
<dbReference type="PANTHER" id="PTHR12277:SF81">
    <property type="entry name" value="PROTEIN ABHD13"/>
    <property type="match status" value="1"/>
</dbReference>
<gene>
    <name evidence="2" type="ORF">ACHHYP_14320</name>
</gene>
<keyword evidence="1" id="KW-1133">Transmembrane helix</keyword>
<dbReference type="AlphaFoldDB" id="A0A1V9YDH8"/>
<keyword evidence="1" id="KW-0812">Transmembrane</keyword>
<dbReference type="Gene3D" id="3.40.50.1820">
    <property type="entry name" value="alpha/beta hydrolase"/>
    <property type="match status" value="1"/>
</dbReference>
<dbReference type="InterPro" id="IPR029058">
    <property type="entry name" value="AB_hydrolase_fold"/>
</dbReference>
<keyword evidence="1" id="KW-0472">Membrane</keyword>
<dbReference type="EMBL" id="JNBR01002081">
    <property type="protein sequence ID" value="OQR83736.1"/>
    <property type="molecule type" value="Genomic_DNA"/>
</dbReference>